<reference evidence="2" key="1">
    <citation type="submission" date="2020-03" db="EMBL/GenBank/DDBJ databases">
        <authorList>
            <person name="Weist P."/>
        </authorList>
    </citation>
    <scope>NUCLEOTIDE SEQUENCE</scope>
</reference>
<sequence>MLKTGYPRSTRLMMKSRTLSRHRRRITVEARSFRRQTADPPLDGSWMPALQAVANGKDRRPPEAEQGPTLKTGSPQRQRRGMKVQTSPIVAKFQLCIDQGARKGWKLCGADGHGESAPPTRSGRLPGKSQGGLLNV</sequence>
<protein>
    <submittedName>
        <fullName evidence="2">Uncharacterized protein</fullName>
    </submittedName>
</protein>
<evidence type="ECO:0000313" key="2">
    <source>
        <dbReference type="EMBL" id="CAB1430585.1"/>
    </source>
</evidence>
<proteinExistence type="predicted"/>
<gene>
    <name evidence="2" type="ORF">PLEPLA_LOCUS18567</name>
</gene>
<dbReference type="Proteomes" id="UP001153269">
    <property type="component" value="Unassembled WGS sequence"/>
</dbReference>
<dbReference type="EMBL" id="CADEAL010001247">
    <property type="protein sequence ID" value="CAB1430585.1"/>
    <property type="molecule type" value="Genomic_DNA"/>
</dbReference>
<keyword evidence="3" id="KW-1185">Reference proteome</keyword>
<evidence type="ECO:0000313" key="3">
    <source>
        <dbReference type="Proteomes" id="UP001153269"/>
    </source>
</evidence>
<accession>A0A9N7UGX9</accession>
<feature type="region of interest" description="Disordered" evidence="1">
    <location>
        <begin position="107"/>
        <end position="136"/>
    </location>
</feature>
<dbReference type="AlphaFoldDB" id="A0A9N7UGX9"/>
<organism evidence="2 3">
    <name type="scientific">Pleuronectes platessa</name>
    <name type="common">European plaice</name>
    <dbReference type="NCBI Taxonomy" id="8262"/>
    <lineage>
        <taxon>Eukaryota</taxon>
        <taxon>Metazoa</taxon>
        <taxon>Chordata</taxon>
        <taxon>Craniata</taxon>
        <taxon>Vertebrata</taxon>
        <taxon>Euteleostomi</taxon>
        <taxon>Actinopterygii</taxon>
        <taxon>Neopterygii</taxon>
        <taxon>Teleostei</taxon>
        <taxon>Neoteleostei</taxon>
        <taxon>Acanthomorphata</taxon>
        <taxon>Carangaria</taxon>
        <taxon>Pleuronectiformes</taxon>
        <taxon>Pleuronectoidei</taxon>
        <taxon>Pleuronectidae</taxon>
        <taxon>Pleuronectes</taxon>
    </lineage>
</organism>
<evidence type="ECO:0000256" key="1">
    <source>
        <dbReference type="SAM" id="MobiDB-lite"/>
    </source>
</evidence>
<feature type="region of interest" description="Disordered" evidence="1">
    <location>
        <begin position="1"/>
        <end position="86"/>
    </location>
</feature>
<comment type="caution">
    <text evidence="2">The sequence shown here is derived from an EMBL/GenBank/DDBJ whole genome shotgun (WGS) entry which is preliminary data.</text>
</comment>
<name>A0A9N7UGX9_PLEPL</name>